<dbReference type="InterPro" id="IPR010712">
    <property type="entry name" value="Arsenical-R_ArsD"/>
</dbReference>
<dbReference type="Gene3D" id="3.40.30.10">
    <property type="entry name" value="Glutaredoxin"/>
    <property type="match status" value="1"/>
</dbReference>
<keyword evidence="2" id="KW-1185">Reference proteome</keyword>
<dbReference type="EMBL" id="PDEP01000015">
    <property type="protein sequence ID" value="PEN05239.1"/>
    <property type="molecule type" value="Genomic_DNA"/>
</dbReference>
<evidence type="ECO:0000313" key="2">
    <source>
        <dbReference type="Proteomes" id="UP000221024"/>
    </source>
</evidence>
<dbReference type="GO" id="GO:0003677">
    <property type="term" value="F:DNA binding"/>
    <property type="evidence" value="ECO:0007669"/>
    <property type="project" value="InterPro"/>
</dbReference>
<dbReference type="OrthoDB" id="9801358at2"/>
<protein>
    <submittedName>
        <fullName evidence="1">Arsenical resistance operon transcriptional repressor ArsD</fullName>
    </submittedName>
</protein>
<dbReference type="GO" id="GO:0045892">
    <property type="term" value="P:negative regulation of DNA-templated transcription"/>
    <property type="evidence" value="ECO:0007669"/>
    <property type="project" value="InterPro"/>
</dbReference>
<accession>A0A2H3P4C1</accession>
<organism evidence="1 2">
    <name type="scientific">Longimonas halophila</name>
    <dbReference type="NCBI Taxonomy" id="1469170"/>
    <lineage>
        <taxon>Bacteria</taxon>
        <taxon>Pseudomonadati</taxon>
        <taxon>Rhodothermota</taxon>
        <taxon>Rhodothermia</taxon>
        <taxon>Rhodothermales</taxon>
        <taxon>Salisaetaceae</taxon>
        <taxon>Longimonas</taxon>
    </lineage>
</organism>
<dbReference type="Pfam" id="PF06953">
    <property type="entry name" value="ArsD"/>
    <property type="match status" value="1"/>
</dbReference>
<evidence type="ECO:0000313" key="1">
    <source>
        <dbReference type="EMBL" id="PEN05239.1"/>
    </source>
</evidence>
<dbReference type="GO" id="GO:0046685">
    <property type="term" value="P:response to arsenic-containing substance"/>
    <property type="evidence" value="ECO:0007669"/>
    <property type="project" value="InterPro"/>
</dbReference>
<dbReference type="NCBIfam" id="NF033727">
    <property type="entry name" value="chaperon_ArsD"/>
    <property type="match status" value="1"/>
</dbReference>
<proteinExistence type="predicted"/>
<dbReference type="Proteomes" id="UP000221024">
    <property type="component" value="Unassembled WGS sequence"/>
</dbReference>
<gene>
    <name evidence="1" type="ORF">CRI93_13600</name>
</gene>
<name>A0A2H3P4C1_9BACT</name>
<comment type="caution">
    <text evidence="1">The sequence shown here is derived from an EMBL/GenBank/DDBJ whole genome shotgun (WGS) entry which is preliminary data.</text>
</comment>
<dbReference type="AlphaFoldDB" id="A0A2H3P4C1"/>
<sequence length="125" mass="13523">MPLPTFSASLNRTKATMPKEATMPTIDVFDPPMCCSTGVCGPEADETLVAFSGALRKLRRHGAEVTRYNPSTTPEAFMDTAVVYDALMDDGHDVLPLILVDGEIVHTGDYPSRDELNQLVGLEPA</sequence>
<reference evidence="1 2" key="1">
    <citation type="submission" date="2017-10" db="EMBL/GenBank/DDBJ databases">
        <title>Draft genome of Longimonas halophila.</title>
        <authorList>
            <person name="Goh K.M."/>
            <person name="Shamsir M.S."/>
            <person name="Lim S.W."/>
        </authorList>
    </citation>
    <scope>NUCLEOTIDE SEQUENCE [LARGE SCALE GENOMIC DNA]</scope>
    <source>
        <strain evidence="1 2">KCTC 42399</strain>
    </source>
</reference>